<evidence type="ECO:0000256" key="1">
    <source>
        <dbReference type="SAM" id="SignalP"/>
    </source>
</evidence>
<accession>A0A921EB61</accession>
<dbReference type="Pfam" id="PF14121">
    <property type="entry name" value="Porin_10"/>
    <property type="match status" value="1"/>
</dbReference>
<reference evidence="2" key="1">
    <citation type="journal article" date="2021" name="PeerJ">
        <title>Extensive microbial diversity within the chicken gut microbiome revealed by metagenomics and culture.</title>
        <authorList>
            <person name="Gilroy R."/>
            <person name="Ravi A."/>
            <person name="Getino M."/>
            <person name="Pursley I."/>
            <person name="Horton D.L."/>
            <person name="Alikhan N.F."/>
            <person name="Baker D."/>
            <person name="Gharbi K."/>
            <person name="Hall N."/>
            <person name="Watson M."/>
            <person name="Adriaenssens E.M."/>
            <person name="Foster-Nyarko E."/>
            <person name="Jarju S."/>
            <person name="Secka A."/>
            <person name="Antonio M."/>
            <person name="Oren A."/>
            <person name="Chaudhuri R.R."/>
            <person name="La Ragione R."/>
            <person name="Hildebrand F."/>
            <person name="Pallen M.J."/>
        </authorList>
    </citation>
    <scope>NUCLEOTIDE SEQUENCE</scope>
    <source>
        <strain evidence="2">4100</strain>
    </source>
</reference>
<protein>
    <submittedName>
        <fullName evidence="2">Porin</fullName>
    </submittedName>
</protein>
<dbReference type="InterPro" id="IPR025631">
    <property type="entry name" value="Porin_10"/>
</dbReference>
<evidence type="ECO:0000313" key="3">
    <source>
        <dbReference type="Proteomes" id="UP000711407"/>
    </source>
</evidence>
<comment type="caution">
    <text evidence="2">The sequence shown here is derived from an EMBL/GenBank/DDBJ whole genome shotgun (WGS) entry which is preliminary data.</text>
</comment>
<feature type="chain" id="PRO_5037207749" evidence="1">
    <location>
        <begin position="21"/>
        <end position="653"/>
    </location>
</feature>
<gene>
    <name evidence="2" type="ORF">K8V47_07320</name>
</gene>
<dbReference type="AlphaFoldDB" id="A0A921EB61"/>
<feature type="signal peptide" evidence="1">
    <location>
        <begin position="1"/>
        <end position="20"/>
    </location>
</feature>
<dbReference type="Proteomes" id="UP000711407">
    <property type="component" value="Unassembled WGS sequence"/>
</dbReference>
<reference evidence="2" key="2">
    <citation type="submission" date="2021-09" db="EMBL/GenBank/DDBJ databases">
        <authorList>
            <person name="Gilroy R."/>
        </authorList>
    </citation>
    <scope>NUCLEOTIDE SEQUENCE</scope>
    <source>
        <strain evidence="2">4100</strain>
    </source>
</reference>
<proteinExistence type="predicted"/>
<dbReference type="EMBL" id="DYXT01000038">
    <property type="protein sequence ID" value="HJE39547.1"/>
    <property type="molecule type" value="Genomic_DNA"/>
</dbReference>
<keyword evidence="1" id="KW-0732">Signal</keyword>
<organism evidence="2 3">
    <name type="scientific">Candidatus Amulumruptor caecigallinarius</name>
    <dbReference type="NCBI Taxonomy" id="2109911"/>
    <lineage>
        <taxon>Bacteria</taxon>
        <taxon>Pseudomonadati</taxon>
        <taxon>Bacteroidota</taxon>
        <taxon>Bacteroidia</taxon>
        <taxon>Bacteroidales</taxon>
        <taxon>Muribaculaceae</taxon>
        <taxon>Candidatus Amulumruptor</taxon>
    </lineage>
</organism>
<sequence length="653" mass="73764">MKKILLFLIILLSAMVAVGAKDPEIAPSYAWEATMPLGVSHPSTIDTLFTDYAQRSVPSAVSSAYATTGNLGAQGINMIWIDRAPKSDFYFVDPLRAWLPPLDSYKFYNTRIPMTLLSYNFGGGRDVGQDRLNGVFSGNVNRQIQIGAYLDYLYSRGSYQAQGSKDFNWGLSGSYMGDRYQLMVSMLSYNMLNKENGGLKDDAVILDPDNAPSAAIGGGAKNFAVNLNDAHTRVKGFDLFVNNRYSLGYHHVERSDTDTIVRRTFIPVTDLIWTFNLKTNSHVFTNKNSSEDTEGFWADNYYDTSGGYDRTSYTNVTNTLGIGLIEGFHKWAKMGLTGFVTYDYSRYRLPYYDEAEYPRHEELTPLPDYTPMEDVITQNRLYVGARLYSDKGKYFKYDAIGRIGVVGAAGEFNVSGHMTGNIPLRKDTLSVTAYARLVNEHCSPLMEKYRSNHYIWNNNFDNTQSFRVGGRIEFPRWGTSVNVGTETVTNCVYFDRNALPAQHSGGVQLFWARLEQPFSVGPLHWDNRITYQATSNEDVIPLPALAVYSNLYVTFKIAKVLSVQLGVDCDYYTRYRAPGYQPATEAFYNQDEALCGNFAFMNAYINLKLSRARFYVMMSHVNQGMGSNNYFSIPHYPLNPRRFQMGISVDFAN</sequence>
<evidence type="ECO:0000313" key="2">
    <source>
        <dbReference type="EMBL" id="HJE39547.1"/>
    </source>
</evidence>
<name>A0A921EB61_9BACT</name>